<keyword evidence="5" id="KW-0175">Coiled coil</keyword>
<evidence type="ECO:0000313" key="9">
    <source>
        <dbReference type="Proteomes" id="UP001443914"/>
    </source>
</evidence>
<evidence type="ECO:0000259" key="7">
    <source>
        <dbReference type="PROSITE" id="PS50888"/>
    </source>
</evidence>
<evidence type="ECO:0000256" key="4">
    <source>
        <dbReference type="ARBA" id="ARBA00023242"/>
    </source>
</evidence>
<feature type="coiled-coil region" evidence="5">
    <location>
        <begin position="173"/>
        <end position="200"/>
    </location>
</feature>
<accession>A0AAW1GZV0</accession>
<dbReference type="GO" id="GO:0005634">
    <property type="term" value="C:nucleus"/>
    <property type="evidence" value="ECO:0007669"/>
    <property type="project" value="UniProtKB-SubCell"/>
</dbReference>
<evidence type="ECO:0000256" key="2">
    <source>
        <dbReference type="ARBA" id="ARBA00023015"/>
    </source>
</evidence>
<dbReference type="Gene3D" id="4.10.280.10">
    <property type="entry name" value="Helix-loop-helix DNA-binding domain"/>
    <property type="match status" value="1"/>
</dbReference>
<comment type="subcellular location">
    <subcellularLocation>
        <location evidence="1">Nucleus</location>
    </subcellularLocation>
</comment>
<dbReference type="GO" id="GO:0046983">
    <property type="term" value="F:protein dimerization activity"/>
    <property type="evidence" value="ECO:0007669"/>
    <property type="project" value="InterPro"/>
</dbReference>
<name>A0AAW1GZV0_SAPOF</name>
<dbReference type="PROSITE" id="PS50888">
    <property type="entry name" value="BHLH"/>
    <property type="match status" value="1"/>
</dbReference>
<feature type="region of interest" description="Disordered" evidence="6">
    <location>
        <begin position="99"/>
        <end position="142"/>
    </location>
</feature>
<protein>
    <recommendedName>
        <fullName evidence="7">BHLH domain-containing protein</fullName>
    </recommendedName>
</protein>
<keyword evidence="2" id="KW-0805">Transcription regulation</keyword>
<reference evidence="8" key="1">
    <citation type="submission" date="2024-03" db="EMBL/GenBank/DDBJ databases">
        <title>WGS assembly of Saponaria officinalis var. Norfolk2.</title>
        <authorList>
            <person name="Jenkins J."/>
            <person name="Shu S."/>
            <person name="Grimwood J."/>
            <person name="Barry K."/>
            <person name="Goodstein D."/>
            <person name="Schmutz J."/>
            <person name="Leebens-Mack J."/>
            <person name="Osbourn A."/>
        </authorList>
    </citation>
    <scope>NUCLEOTIDE SEQUENCE [LARGE SCALE GENOMIC DNA]</scope>
    <source>
        <strain evidence="8">JIC</strain>
    </source>
</reference>
<dbReference type="SUPFAM" id="SSF47459">
    <property type="entry name" value="HLH, helix-loop-helix DNA-binding domain"/>
    <property type="match status" value="1"/>
</dbReference>
<evidence type="ECO:0000256" key="6">
    <source>
        <dbReference type="SAM" id="MobiDB-lite"/>
    </source>
</evidence>
<evidence type="ECO:0000256" key="5">
    <source>
        <dbReference type="SAM" id="Coils"/>
    </source>
</evidence>
<dbReference type="Proteomes" id="UP001443914">
    <property type="component" value="Unassembled WGS sequence"/>
</dbReference>
<evidence type="ECO:0000256" key="1">
    <source>
        <dbReference type="ARBA" id="ARBA00004123"/>
    </source>
</evidence>
<dbReference type="PANTHER" id="PTHR45959">
    <property type="entry name" value="BHLH TRANSCRIPTION FACTOR"/>
    <property type="match status" value="1"/>
</dbReference>
<keyword evidence="4" id="KW-0539">Nucleus</keyword>
<dbReference type="Pfam" id="PF00010">
    <property type="entry name" value="HLH"/>
    <property type="match status" value="1"/>
</dbReference>
<dbReference type="InterPro" id="IPR036638">
    <property type="entry name" value="HLH_DNA-bd_sf"/>
</dbReference>
<dbReference type="EMBL" id="JBDFQZ010000013">
    <property type="protein sequence ID" value="KAK9670366.1"/>
    <property type="molecule type" value="Genomic_DNA"/>
</dbReference>
<evidence type="ECO:0000256" key="3">
    <source>
        <dbReference type="ARBA" id="ARBA00023163"/>
    </source>
</evidence>
<proteinExistence type="predicted"/>
<dbReference type="InterPro" id="IPR052610">
    <property type="entry name" value="bHLH_transcription_regulator"/>
</dbReference>
<dbReference type="SMART" id="SM00353">
    <property type="entry name" value="HLH"/>
    <property type="match status" value="1"/>
</dbReference>
<keyword evidence="3" id="KW-0804">Transcription</keyword>
<gene>
    <name evidence="8" type="ORF">RND81_13G196600</name>
</gene>
<dbReference type="AlphaFoldDB" id="A0AAW1GZV0"/>
<evidence type="ECO:0000313" key="8">
    <source>
        <dbReference type="EMBL" id="KAK9670366.1"/>
    </source>
</evidence>
<dbReference type="InterPro" id="IPR011598">
    <property type="entry name" value="bHLH_dom"/>
</dbReference>
<dbReference type="PANTHER" id="PTHR45959:SF2">
    <property type="entry name" value="BHLH TRANSCRIPTION FACTOR"/>
    <property type="match status" value="1"/>
</dbReference>
<comment type="caution">
    <text evidence="8">The sequence shown here is derived from an EMBL/GenBank/DDBJ whole genome shotgun (WGS) entry which is preliminary data.</text>
</comment>
<feature type="domain" description="BHLH" evidence="7">
    <location>
        <begin position="134"/>
        <end position="183"/>
    </location>
</feature>
<sequence>MDATWLSELEMAWNEEPMLNDHQNKEINSLGEELALVLGEDLSPISEDNTISSLLGYYTSQNPTNLLDELIPNVDNQIPPFFNDECSPKSREPIVIQHSQNEQQLNDDDENGSKELSDDQQSTKGGKRKRRDPEQIQGHIMAERKRRQTLTQRFIALSALVPGLKKVDKTSILEEAIKHLKQMQEKVKTLEEVVSKQAVRPTMLVKRTQLVVDDSDSDNSSIDNTNTCICHDTRDGDQSATLPEIQIKVSHKTILLKICCVKRKGILGNIYNDVEKYHFTILNCNVIAFESSTLDITIVAQVYFHISYYSVLNYNFTGFFKMCTPCT</sequence>
<organism evidence="8 9">
    <name type="scientific">Saponaria officinalis</name>
    <name type="common">Common soapwort</name>
    <name type="synonym">Lychnis saponaria</name>
    <dbReference type="NCBI Taxonomy" id="3572"/>
    <lineage>
        <taxon>Eukaryota</taxon>
        <taxon>Viridiplantae</taxon>
        <taxon>Streptophyta</taxon>
        <taxon>Embryophyta</taxon>
        <taxon>Tracheophyta</taxon>
        <taxon>Spermatophyta</taxon>
        <taxon>Magnoliopsida</taxon>
        <taxon>eudicotyledons</taxon>
        <taxon>Gunneridae</taxon>
        <taxon>Pentapetalae</taxon>
        <taxon>Caryophyllales</taxon>
        <taxon>Caryophyllaceae</taxon>
        <taxon>Caryophylleae</taxon>
        <taxon>Saponaria</taxon>
    </lineage>
</organism>
<keyword evidence="9" id="KW-1185">Reference proteome</keyword>